<dbReference type="EMBL" id="JAPEUR010000023">
    <property type="protein sequence ID" value="KAJ4327532.1"/>
    <property type="molecule type" value="Genomic_DNA"/>
</dbReference>
<protein>
    <submittedName>
        <fullName evidence="1">Uncharacterized protein</fullName>
    </submittedName>
</protein>
<name>A0A9W8WJX5_9HYPO</name>
<dbReference type="AlphaFoldDB" id="A0A9W8WJX5"/>
<evidence type="ECO:0000313" key="2">
    <source>
        <dbReference type="Proteomes" id="UP001140502"/>
    </source>
</evidence>
<dbReference type="Proteomes" id="UP001140502">
    <property type="component" value="Unassembled WGS sequence"/>
</dbReference>
<comment type="caution">
    <text evidence="1">The sequence shown here is derived from an EMBL/GenBank/DDBJ whole genome shotgun (WGS) entry which is preliminary data.</text>
</comment>
<keyword evidence="2" id="KW-1185">Reference proteome</keyword>
<accession>A0A9W8WJX5</accession>
<evidence type="ECO:0000313" key="1">
    <source>
        <dbReference type="EMBL" id="KAJ4327532.1"/>
    </source>
</evidence>
<dbReference type="OrthoDB" id="5416097at2759"/>
<organism evidence="1 2">
    <name type="scientific">Fusarium piperis</name>
    <dbReference type="NCBI Taxonomy" id="1435070"/>
    <lineage>
        <taxon>Eukaryota</taxon>
        <taxon>Fungi</taxon>
        <taxon>Dikarya</taxon>
        <taxon>Ascomycota</taxon>
        <taxon>Pezizomycotina</taxon>
        <taxon>Sordariomycetes</taxon>
        <taxon>Hypocreomycetidae</taxon>
        <taxon>Hypocreales</taxon>
        <taxon>Nectriaceae</taxon>
        <taxon>Fusarium</taxon>
        <taxon>Fusarium solani species complex</taxon>
    </lineage>
</organism>
<sequence>MTNHSTSVPLDEVEIRADYALKIQEKIRKYMPGLEDFCFNNFHVAIFLTSRLSFHSSSNK</sequence>
<gene>
    <name evidence="1" type="ORF">N0V84_002060</name>
</gene>
<reference evidence="1" key="1">
    <citation type="submission" date="2022-10" db="EMBL/GenBank/DDBJ databases">
        <title>Tapping the CABI collections for fungal endophytes: first genome assemblies for Collariella, Neodidymelliopsis, Ascochyta clinopodiicola, Didymella pomorum, Didymosphaeria variabile, Neocosmospora piperis and Neocucurbitaria cava.</title>
        <authorList>
            <person name="Hill R."/>
        </authorList>
    </citation>
    <scope>NUCLEOTIDE SEQUENCE</scope>
    <source>
        <strain evidence="1">IMI 366586</strain>
    </source>
</reference>
<proteinExistence type="predicted"/>